<keyword evidence="3 4" id="KW-0413">Isomerase</keyword>
<keyword evidence="7" id="KW-1185">Reference proteome</keyword>
<evidence type="ECO:0000313" key="6">
    <source>
        <dbReference type="EMBL" id="MEQ2441571.1"/>
    </source>
</evidence>
<reference evidence="6 7" key="1">
    <citation type="submission" date="2024-03" db="EMBL/GenBank/DDBJ databases">
        <title>Human intestinal bacterial collection.</title>
        <authorList>
            <person name="Pauvert C."/>
            <person name="Hitch T.C.A."/>
            <person name="Clavel T."/>
        </authorList>
    </citation>
    <scope>NUCLEOTIDE SEQUENCE [LARGE SCALE GENOMIC DNA]</scope>
    <source>
        <strain evidence="6 7">CLA-JM-H44</strain>
    </source>
</reference>
<keyword evidence="4" id="KW-0732">Signal</keyword>
<evidence type="ECO:0000256" key="2">
    <source>
        <dbReference type="ARBA" id="ARBA00023110"/>
    </source>
</evidence>
<evidence type="ECO:0000256" key="4">
    <source>
        <dbReference type="RuleBase" id="RU363019"/>
    </source>
</evidence>
<dbReference type="InterPro" id="IPR002130">
    <property type="entry name" value="Cyclophilin-type_PPIase_dom"/>
</dbReference>
<feature type="domain" description="PPIase cyclophilin-type" evidence="5">
    <location>
        <begin position="52"/>
        <end position="239"/>
    </location>
</feature>
<dbReference type="GO" id="GO:0003755">
    <property type="term" value="F:peptidyl-prolyl cis-trans isomerase activity"/>
    <property type="evidence" value="ECO:0007669"/>
    <property type="project" value="UniProtKB-EC"/>
</dbReference>
<comment type="caution">
    <text evidence="6">The sequence shown here is derived from an EMBL/GenBank/DDBJ whole genome shotgun (WGS) entry which is preliminary data.</text>
</comment>
<dbReference type="Proteomes" id="UP001489509">
    <property type="component" value="Unassembled WGS sequence"/>
</dbReference>
<dbReference type="Pfam" id="PF00160">
    <property type="entry name" value="Pro_isomerase"/>
    <property type="match status" value="1"/>
</dbReference>
<evidence type="ECO:0000256" key="3">
    <source>
        <dbReference type="ARBA" id="ARBA00023235"/>
    </source>
</evidence>
<feature type="chain" id="PRO_5044983584" description="Peptidyl-prolyl cis-trans isomerase" evidence="4">
    <location>
        <begin position="23"/>
        <end position="244"/>
    </location>
</feature>
<dbReference type="PROSITE" id="PS50072">
    <property type="entry name" value="CSA_PPIASE_2"/>
    <property type="match status" value="1"/>
</dbReference>
<dbReference type="PANTHER" id="PTHR45625">
    <property type="entry name" value="PEPTIDYL-PROLYL CIS-TRANS ISOMERASE-RELATED"/>
    <property type="match status" value="1"/>
</dbReference>
<comment type="similarity">
    <text evidence="4">Belongs to the cyclophilin-type PPIase family.</text>
</comment>
<keyword evidence="2 4" id="KW-0697">Rotamase</keyword>
<gene>
    <name evidence="6" type="ORF">WMO26_12100</name>
</gene>
<evidence type="ECO:0000313" key="7">
    <source>
        <dbReference type="Proteomes" id="UP001489509"/>
    </source>
</evidence>
<protein>
    <recommendedName>
        <fullName evidence="4">Peptidyl-prolyl cis-trans isomerase</fullName>
        <shortName evidence="4">PPIase</shortName>
        <ecNumber evidence="4">5.2.1.8</ecNumber>
    </recommendedName>
</protein>
<dbReference type="PROSITE" id="PS51257">
    <property type="entry name" value="PROKAR_LIPOPROTEIN"/>
    <property type="match status" value="1"/>
</dbReference>
<dbReference type="SUPFAM" id="SSF50891">
    <property type="entry name" value="Cyclophilin-like"/>
    <property type="match status" value="1"/>
</dbReference>
<dbReference type="EMBL" id="JBBMFD010000029">
    <property type="protein sequence ID" value="MEQ2441571.1"/>
    <property type="molecule type" value="Genomic_DNA"/>
</dbReference>
<feature type="signal peptide" evidence="4">
    <location>
        <begin position="1"/>
        <end position="22"/>
    </location>
</feature>
<organism evidence="6 7">
    <name type="scientific">Solibaculum intestinale</name>
    <dbReference type="NCBI Taxonomy" id="3133165"/>
    <lineage>
        <taxon>Bacteria</taxon>
        <taxon>Bacillati</taxon>
        <taxon>Bacillota</taxon>
        <taxon>Clostridia</taxon>
        <taxon>Eubacteriales</taxon>
        <taxon>Oscillospiraceae</taxon>
        <taxon>Solibaculum</taxon>
    </lineage>
</organism>
<dbReference type="PANTHER" id="PTHR45625:SF4">
    <property type="entry name" value="PEPTIDYLPROLYL ISOMERASE DOMAIN AND WD REPEAT-CONTAINING PROTEIN 1"/>
    <property type="match status" value="1"/>
</dbReference>
<evidence type="ECO:0000256" key="1">
    <source>
        <dbReference type="ARBA" id="ARBA00002388"/>
    </source>
</evidence>
<sequence length="244" mass="27209">MKPAFRIRLCSLMLCLVLAALSGCSEQPLPQGDDAFRQMHSAQFALPEKGEQIAVVTTSLGVIKIRLFGEEAPAAVENFIGLAKSGFYNGQKFYRVIPDSLIVSGDAKDENQSFWGKKIELETSKELHHFRGALGYYHDDEVRGNYSEFYIIKGDEVNDAMAEEMKAAGSQKFSDGVISDYRRIGGFPDMDYNYTVFGQVFEGIEVVDAIAAAQLVENPPYDNEYTLPAENIWIESVEIVEYEG</sequence>
<dbReference type="InterPro" id="IPR044666">
    <property type="entry name" value="Cyclophilin_A-like"/>
</dbReference>
<dbReference type="InterPro" id="IPR029000">
    <property type="entry name" value="Cyclophilin-like_dom_sf"/>
</dbReference>
<comment type="catalytic activity">
    <reaction evidence="4">
        <text>[protein]-peptidylproline (omega=180) = [protein]-peptidylproline (omega=0)</text>
        <dbReference type="Rhea" id="RHEA:16237"/>
        <dbReference type="Rhea" id="RHEA-COMP:10747"/>
        <dbReference type="Rhea" id="RHEA-COMP:10748"/>
        <dbReference type="ChEBI" id="CHEBI:83833"/>
        <dbReference type="ChEBI" id="CHEBI:83834"/>
        <dbReference type="EC" id="5.2.1.8"/>
    </reaction>
</comment>
<dbReference type="CDD" id="cd00317">
    <property type="entry name" value="cyclophilin"/>
    <property type="match status" value="1"/>
</dbReference>
<accession>A0ABV1E2P6</accession>
<name>A0ABV1E2P6_9FIRM</name>
<dbReference type="Gene3D" id="2.40.100.10">
    <property type="entry name" value="Cyclophilin-like"/>
    <property type="match status" value="1"/>
</dbReference>
<dbReference type="PRINTS" id="PR00153">
    <property type="entry name" value="CSAPPISMRASE"/>
</dbReference>
<dbReference type="EC" id="5.2.1.8" evidence="4"/>
<comment type="function">
    <text evidence="1 4">PPIases accelerate the folding of proteins. It catalyzes the cis-trans isomerization of proline imidic peptide bonds in oligopeptides.</text>
</comment>
<dbReference type="RefSeq" id="WP_349220734.1">
    <property type="nucleotide sequence ID" value="NZ_JBBMFD010000029.1"/>
</dbReference>
<proteinExistence type="inferred from homology"/>
<evidence type="ECO:0000259" key="5">
    <source>
        <dbReference type="PROSITE" id="PS50072"/>
    </source>
</evidence>